<feature type="domain" description="Protein kinase" evidence="5">
    <location>
        <begin position="19"/>
        <end position="302"/>
    </location>
</feature>
<dbReference type="PANTHER" id="PTHR48016:SF56">
    <property type="entry name" value="MAPKK KINASE"/>
    <property type="match status" value="1"/>
</dbReference>
<dbReference type="SUPFAM" id="SSF56112">
    <property type="entry name" value="Protein kinase-like (PK-like)"/>
    <property type="match status" value="1"/>
</dbReference>
<dbReference type="InterPro" id="IPR050538">
    <property type="entry name" value="MAP_kinase_kinase_kinase"/>
</dbReference>
<dbReference type="GO" id="GO:0004672">
    <property type="term" value="F:protein kinase activity"/>
    <property type="evidence" value="ECO:0007669"/>
    <property type="project" value="InterPro"/>
</dbReference>
<dbReference type="InterPro" id="IPR008271">
    <property type="entry name" value="Ser/Thr_kinase_AS"/>
</dbReference>
<evidence type="ECO:0000313" key="6">
    <source>
        <dbReference type="EMBL" id="KAG5176469.1"/>
    </source>
</evidence>
<keyword evidence="1" id="KW-0808">Transferase</keyword>
<evidence type="ECO:0000256" key="3">
    <source>
        <dbReference type="ARBA" id="ARBA00022777"/>
    </source>
</evidence>
<dbReference type="InterPro" id="IPR011009">
    <property type="entry name" value="Kinase-like_dom_sf"/>
</dbReference>
<evidence type="ECO:0000256" key="2">
    <source>
        <dbReference type="ARBA" id="ARBA00022741"/>
    </source>
</evidence>
<dbReference type="PROSITE" id="PS00108">
    <property type="entry name" value="PROTEIN_KINASE_ST"/>
    <property type="match status" value="1"/>
</dbReference>
<organism evidence="6 7">
    <name type="scientific">Tribonema minus</name>
    <dbReference type="NCBI Taxonomy" id="303371"/>
    <lineage>
        <taxon>Eukaryota</taxon>
        <taxon>Sar</taxon>
        <taxon>Stramenopiles</taxon>
        <taxon>Ochrophyta</taxon>
        <taxon>PX clade</taxon>
        <taxon>Xanthophyceae</taxon>
        <taxon>Tribonematales</taxon>
        <taxon>Tribonemataceae</taxon>
        <taxon>Tribonema</taxon>
    </lineage>
</organism>
<dbReference type="Gene3D" id="1.10.510.10">
    <property type="entry name" value="Transferase(Phosphotransferase) domain 1"/>
    <property type="match status" value="1"/>
</dbReference>
<name>A0A836C8F1_9STRA</name>
<dbReference type="SMART" id="SM00220">
    <property type="entry name" value="S_TKc"/>
    <property type="match status" value="1"/>
</dbReference>
<dbReference type="PROSITE" id="PS50011">
    <property type="entry name" value="PROTEIN_KINASE_DOM"/>
    <property type="match status" value="1"/>
</dbReference>
<dbReference type="Pfam" id="PF00069">
    <property type="entry name" value="Pkinase"/>
    <property type="match status" value="1"/>
</dbReference>
<evidence type="ECO:0000259" key="5">
    <source>
        <dbReference type="PROSITE" id="PS50011"/>
    </source>
</evidence>
<dbReference type="EMBL" id="JAFCMP010000536">
    <property type="protein sequence ID" value="KAG5176469.1"/>
    <property type="molecule type" value="Genomic_DNA"/>
</dbReference>
<dbReference type="Proteomes" id="UP000664859">
    <property type="component" value="Unassembled WGS sequence"/>
</dbReference>
<keyword evidence="2" id="KW-0547">Nucleotide-binding</keyword>
<keyword evidence="3 6" id="KW-0418">Kinase</keyword>
<dbReference type="InterPro" id="IPR000719">
    <property type="entry name" value="Prot_kinase_dom"/>
</dbReference>
<protein>
    <submittedName>
        <fullName evidence="6">Kinase-like domain-containing protein</fullName>
    </submittedName>
</protein>
<keyword evidence="7" id="KW-1185">Reference proteome</keyword>
<dbReference type="Gene3D" id="3.30.200.20">
    <property type="entry name" value="Phosphorylase Kinase, domain 1"/>
    <property type="match status" value="1"/>
</dbReference>
<keyword evidence="4" id="KW-0067">ATP-binding</keyword>
<sequence>MFHSAACESLTPGASAGRWKISECIARGSFGGSVHIALDQRNGQLAAVKLVPLLLRQRSDRDGGGGGGAARALFHEAALMRQLHHPNIVGFLSVEIRNAHMCIFQELVPGGSVAALLQRFGALPEAMARCYARQALAGIEYLHKCRIAHRDLKASNMLVDAHSVLKLADFGTSVLLPDSSSLDSHSVSLTARTCAIPASGAVHGTPYFMAPEMLQRQAHGLAVDTWGFGGALLQMVSGAPPWSGAGVKSPAALLRHMRARDGAPPPLPPRASPPLRALLRACFRWDAAARPTAQQLRRHEFFCGGDSGADRCATAA</sequence>
<proteinExistence type="predicted"/>
<gene>
    <name evidence="6" type="ORF">JKP88DRAFT_159185</name>
</gene>
<evidence type="ECO:0000256" key="4">
    <source>
        <dbReference type="ARBA" id="ARBA00022840"/>
    </source>
</evidence>
<dbReference type="AlphaFoldDB" id="A0A836C8F1"/>
<dbReference type="OrthoDB" id="780437at2759"/>
<evidence type="ECO:0000256" key="1">
    <source>
        <dbReference type="ARBA" id="ARBA00022679"/>
    </source>
</evidence>
<reference evidence="6" key="1">
    <citation type="submission" date="2021-02" db="EMBL/GenBank/DDBJ databases">
        <title>First Annotated Genome of the Yellow-green Alga Tribonema minus.</title>
        <authorList>
            <person name="Mahan K.M."/>
        </authorList>
    </citation>
    <scope>NUCLEOTIDE SEQUENCE</scope>
    <source>
        <strain evidence="6">UTEX B ZZ1240</strain>
    </source>
</reference>
<evidence type="ECO:0000313" key="7">
    <source>
        <dbReference type="Proteomes" id="UP000664859"/>
    </source>
</evidence>
<feature type="non-terminal residue" evidence="6">
    <location>
        <position position="316"/>
    </location>
</feature>
<dbReference type="PANTHER" id="PTHR48016">
    <property type="entry name" value="MAP KINASE KINASE KINASE SSK2-RELATED-RELATED"/>
    <property type="match status" value="1"/>
</dbReference>
<accession>A0A836C8F1</accession>
<dbReference type="GO" id="GO:0005524">
    <property type="term" value="F:ATP binding"/>
    <property type="evidence" value="ECO:0007669"/>
    <property type="project" value="UniProtKB-KW"/>
</dbReference>
<comment type="caution">
    <text evidence="6">The sequence shown here is derived from an EMBL/GenBank/DDBJ whole genome shotgun (WGS) entry which is preliminary data.</text>
</comment>